<evidence type="ECO:0000256" key="1">
    <source>
        <dbReference type="ARBA" id="ARBA00004442"/>
    </source>
</evidence>
<dbReference type="PANTHER" id="PTHR30329:SF21">
    <property type="entry name" value="LIPOPROTEIN YIAD-RELATED"/>
    <property type="match status" value="1"/>
</dbReference>
<keyword evidence="2 4" id="KW-0472">Membrane</keyword>
<evidence type="ECO:0000259" key="6">
    <source>
        <dbReference type="PROSITE" id="PS51123"/>
    </source>
</evidence>
<dbReference type="AlphaFoldDB" id="Q7ML83"/>
<dbReference type="InterPro" id="IPR006664">
    <property type="entry name" value="OMP_bac"/>
</dbReference>
<protein>
    <submittedName>
        <fullName evidence="7">Outer membrane protein</fullName>
    </submittedName>
</protein>
<dbReference type="InterPro" id="IPR006665">
    <property type="entry name" value="OmpA-like"/>
</dbReference>
<dbReference type="EMBL" id="BA000037">
    <property type="protein sequence ID" value="BAC94308.1"/>
    <property type="molecule type" value="Genomic_DNA"/>
</dbReference>
<evidence type="ECO:0000256" key="3">
    <source>
        <dbReference type="ARBA" id="ARBA00023237"/>
    </source>
</evidence>
<reference evidence="7 8" key="1">
    <citation type="journal article" date="2003" name="Genome Res.">
        <title>Comparative genome analysis of Vibrio vulnificus, a marine pathogen.</title>
        <authorList>
            <person name="Chen C.Y."/>
            <person name="Wu K.M."/>
            <person name="Chang Y.C."/>
            <person name="Chang C.H."/>
            <person name="Tsai H.C."/>
            <person name="Liao T.L."/>
            <person name="Liu Y.M."/>
            <person name="Chen H.J."/>
            <person name="Shen A.B."/>
            <person name="Li J.C."/>
            <person name="Su T.L."/>
            <person name="Shao C.P."/>
            <person name="Lee C.T."/>
            <person name="Hor L.I."/>
            <person name="Tsai S.F."/>
        </authorList>
    </citation>
    <scope>NUCLEOTIDE SEQUENCE [LARGE SCALE GENOMIC DNA]</scope>
    <source>
        <strain evidence="7 8">YJ016</strain>
    </source>
</reference>
<dbReference type="SUPFAM" id="SSF103088">
    <property type="entry name" value="OmpA-like"/>
    <property type="match status" value="1"/>
</dbReference>
<dbReference type="Gene3D" id="3.30.1330.60">
    <property type="entry name" value="OmpA-like domain"/>
    <property type="match status" value="1"/>
</dbReference>
<dbReference type="HOGENOM" id="CLU_016890_7_0_6"/>
<keyword evidence="5" id="KW-0732">Signal</keyword>
<dbReference type="InterPro" id="IPR018247">
    <property type="entry name" value="EF_Hand_1_Ca_BS"/>
</dbReference>
<organism evidence="7 8">
    <name type="scientific">Vibrio vulnificus (strain YJ016)</name>
    <dbReference type="NCBI Taxonomy" id="196600"/>
    <lineage>
        <taxon>Bacteria</taxon>
        <taxon>Pseudomonadati</taxon>
        <taxon>Pseudomonadota</taxon>
        <taxon>Gammaproteobacteria</taxon>
        <taxon>Vibrionales</taxon>
        <taxon>Vibrionaceae</taxon>
        <taxon>Vibrio</taxon>
    </lineage>
</organism>
<dbReference type="PROSITE" id="PS51123">
    <property type="entry name" value="OMPA_2"/>
    <property type="match status" value="1"/>
</dbReference>
<dbReference type="PROSITE" id="PS00018">
    <property type="entry name" value="EF_HAND_1"/>
    <property type="match status" value="1"/>
</dbReference>
<dbReference type="Pfam" id="PF00691">
    <property type="entry name" value="OmpA"/>
    <property type="match status" value="1"/>
</dbReference>
<keyword evidence="3" id="KW-0998">Cell outer membrane</keyword>
<evidence type="ECO:0000313" key="8">
    <source>
        <dbReference type="Proteomes" id="UP000002675"/>
    </source>
</evidence>
<comment type="subcellular location">
    <subcellularLocation>
        <location evidence="1">Cell outer membrane</location>
    </subcellularLocation>
</comment>
<evidence type="ECO:0000313" key="7">
    <source>
        <dbReference type="EMBL" id="BAC94308.1"/>
    </source>
</evidence>
<evidence type="ECO:0000256" key="5">
    <source>
        <dbReference type="SAM" id="SignalP"/>
    </source>
</evidence>
<feature type="domain" description="OmpA-like" evidence="6">
    <location>
        <begin position="91"/>
        <end position="208"/>
    </location>
</feature>
<proteinExistence type="predicted"/>
<dbReference type="InterPro" id="IPR036737">
    <property type="entry name" value="OmpA-like_sf"/>
</dbReference>
<dbReference type="GO" id="GO:0009279">
    <property type="term" value="C:cell outer membrane"/>
    <property type="evidence" value="ECO:0007669"/>
    <property type="project" value="UniProtKB-SubCell"/>
</dbReference>
<dbReference type="PANTHER" id="PTHR30329">
    <property type="entry name" value="STATOR ELEMENT OF FLAGELLAR MOTOR COMPLEX"/>
    <property type="match status" value="1"/>
</dbReference>
<dbReference type="PRINTS" id="PR01021">
    <property type="entry name" value="OMPADOMAIN"/>
</dbReference>
<name>Q7ML83_VIBVY</name>
<dbReference type="InterPro" id="IPR050330">
    <property type="entry name" value="Bact_OuterMem_StrucFunc"/>
</dbReference>
<gene>
    <name evidence="7" type="ordered locus">VV1544</name>
</gene>
<evidence type="ECO:0000256" key="2">
    <source>
        <dbReference type="ARBA" id="ARBA00023136"/>
    </source>
</evidence>
<dbReference type="CDD" id="cd07185">
    <property type="entry name" value="OmpA_C-like"/>
    <property type="match status" value="1"/>
</dbReference>
<feature type="signal peptide" evidence="5">
    <location>
        <begin position="1"/>
        <end position="38"/>
    </location>
</feature>
<evidence type="ECO:0000256" key="4">
    <source>
        <dbReference type="PROSITE-ProRule" id="PRU00473"/>
    </source>
</evidence>
<accession>Q7ML83</accession>
<feature type="chain" id="PRO_5004291348" evidence="5">
    <location>
        <begin position="39"/>
        <end position="226"/>
    </location>
</feature>
<sequence length="226" mass="25141">MHCVWIFLKNGLKGWSTNMKAFILPLACLTFAATPVIASDKADEYDYLATPRADQLADLQDQDRDGVINARDLCPDTPSTAEIDNDGCGTYVKTSQQMQIRVLFANDSDKINPVFRKQIKEMSEFLKLYPSTSIELQGYASRTGNAEHNLDLSKRRANNVREMLIGYGIAQSRVRIVGFGDSALANEGTDEVSHALNRRVVASVVGYKGDVKEEWTIFTSIPKAKK</sequence>
<dbReference type="eggNOG" id="COG2885">
    <property type="taxonomic scope" value="Bacteria"/>
</dbReference>
<dbReference type="KEGG" id="vvy:VV1544"/>
<dbReference type="Proteomes" id="UP000002675">
    <property type="component" value="Chromosome I"/>
</dbReference>
<dbReference type="STRING" id="672.VV93_v1c14500"/>